<keyword evidence="3" id="KW-1185">Reference proteome</keyword>
<organism evidence="2 3">
    <name type="scientific">Rasamsonia emersonii (strain ATCC 16479 / CBS 393.64 / IMI 116815)</name>
    <dbReference type="NCBI Taxonomy" id="1408163"/>
    <lineage>
        <taxon>Eukaryota</taxon>
        <taxon>Fungi</taxon>
        <taxon>Dikarya</taxon>
        <taxon>Ascomycota</taxon>
        <taxon>Pezizomycotina</taxon>
        <taxon>Eurotiomycetes</taxon>
        <taxon>Eurotiomycetidae</taxon>
        <taxon>Eurotiales</taxon>
        <taxon>Trichocomaceae</taxon>
        <taxon>Rasamsonia</taxon>
    </lineage>
</organism>
<evidence type="ECO:0000313" key="2">
    <source>
        <dbReference type="EMBL" id="KKA17684.1"/>
    </source>
</evidence>
<dbReference type="GeneID" id="25320633"/>
<feature type="region of interest" description="Disordered" evidence="1">
    <location>
        <begin position="1"/>
        <end position="30"/>
    </location>
</feature>
<dbReference type="Gene3D" id="3.40.50.150">
    <property type="entry name" value="Vaccinia Virus protein VP39"/>
    <property type="match status" value="1"/>
</dbReference>
<gene>
    <name evidence="2" type="ORF">T310_8373</name>
</gene>
<feature type="region of interest" description="Disordered" evidence="1">
    <location>
        <begin position="216"/>
        <end position="248"/>
    </location>
</feature>
<dbReference type="EMBL" id="LASV01000581">
    <property type="protein sequence ID" value="KKA17684.1"/>
    <property type="molecule type" value="Genomic_DNA"/>
</dbReference>
<dbReference type="STRING" id="1408163.A0A0F4YHM7"/>
<feature type="compositionally biased region" description="Basic residues" evidence="1">
    <location>
        <begin position="230"/>
        <end position="248"/>
    </location>
</feature>
<sequence>MTSTFSFGFSGDDIETGVDENENENENETQTAARLNNLSLKDSSASLPKLVEAERYQLDDWIHTLPSQISYNKLNLNIPTQPESSLRLGRREVFDIRAQLMAEDEDEADHEELIAGLEQGDIKPFFYEGGFKTWECALDLARLMASGEEVDALGLSLAGDDDEEDGEDVHVIELGCGTAMPSLAIFAQLLARPPPTSPPRRKFSFTLADYNATVLRLPPQKKKTQETIHRKPKTDRRTQTKTKRMKET</sequence>
<evidence type="ECO:0000313" key="3">
    <source>
        <dbReference type="Proteomes" id="UP000053958"/>
    </source>
</evidence>
<evidence type="ECO:0008006" key="4">
    <source>
        <dbReference type="Google" id="ProtNLM"/>
    </source>
</evidence>
<dbReference type="OrthoDB" id="1723750at2759"/>
<accession>A0A0F4YHM7</accession>
<name>A0A0F4YHM7_RASE3</name>
<dbReference type="InterPro" id="IPR029063">
    <property type="entry name" value="SAM-dependent_MTases_sf"/>
</dbReference>
<comment type="caution">
    <text evidence="2">The sequence shown here is derived from an EMBL/GenBank/DDBJ whole genome shotgun (WGS) entry which is preliminary data.</text>
</comment>
<dbReference type="AlphaFoldDB" id="A0A0F4YHM7"/>
<reference evidence="2 3" key="1">
    <citation type="submission" date="2015-04" db="EMBL/GenBank/DDBJ databases">
        <authorList>
            <person name="Heijne W.H."/>
            <person name="Fedorova N.D."/>
            <person name="Nierman W.C."/>
            <person name="Vollebregt A.W."/>
            <person name="Zhao Z."/>
            <person name="Wu L."/>
            <person name="Kumar M."/>
            <person name="Stam H."/>
            <person name="van den Berg M.A."/>
            <person name="Pel H.J."/>
        </authorList>
    </citation>
    <scope>NUCLEOTIDE SEQUENCE [LARGE SCALE GENOMIC DNA]</scope>
    <source>
        <strain evidence="2 3">CBS 393.64</strain>
    </source>
</reference>
<dbReference type="RefSeq" id="XP_013324296.1">
    <property type="nucleotide sequence ID" value="XM_013468842.1"/>
</dbReference>
<protein>
    <recommendedName>
        <fullName evidence="4">Histidine protein methyltransferase 1</fullName>
    </recommendedName>
</protein>
<evidence type="ECO:0000256" key="1">
    <source>
        <dbReference type="SAM" id="MobiDB-lite"/>
    </source>
</evidence>
<feature type="compositionally biased region" description="Acidic residues" evidence="1">
    <location>
        <begin position="12"/>
        <end position="27"/>
    </location>
</feature>
<proteinExistence type="predicted"/>
<dbReference type="Proteomes" id="UP000053958">
    <property type="component" value="Unassembled WGS sequence"/>
</dbReference>